<sequence>MLCQTCCVAAHKRLPLHVIKKWNGKYFERASLKEMGLRIQLEHEDMHCISPLRGHVDFVVIHLNGIHHVKWIFVTAINAFHIANNFYAPNGSLRPSIIHKQPVSAYEYYVTLERLTDNTGLWVPKSQYKAFM</sequence>
<keyword evidence="2" id="KW-1185">Reference proteome</keyword>
<name>A0ACB8AWW1_9AGAM</name>
<protein>
    <submittedName>
        <fullName evidence="1">Uncharacterized protein</fullName>
    </submittedName>
</protein>
<accession>A0ACB8AWW1</accession>
<evidence type="ECO:0000313" key="2">
    <source>
        <dbReference type="Proteomes" id="UP000790709"/>
    </source>
</evidence>
<comment type="caution">
    <text evidence="1">The sequence shown here is derived from an EMBL/GenBank/DDBJ whole genome shotgun (WGS) entry which is preliminary data.</text>
</comment>
<reference evidence="1" key="1">
    <citation type="journal article" date="2021" name="New Phytol.">
        <title>Evolutionary innovations through gain and loss of genes in the ectomycorrhizal Boletales.</title>
        <authorList>
            <person name="Wu G."/>
            <person name="Miyauchi S."/>
            <person name="Morin E."/>
            <person name="Kuo A."/>
            <person name="Drula E."/>
            <person name="Varga T."/>
            <person name="Kohler A."/>
            <person name="Feng B."/>
            <person name="Cao Y."/>
            <person name="Lipzen A."/>
            <person name="Daum C."/>
            <person name="Hundley H."/>
            <person name="Pangilinan J."/>
            <person name="Johnson J."/>
            <person name="Barry K."/>
            <person name="LaButti K."/>
            <person name="Ng V."/>
            <person name="Ahrendt S."/>
            <person name="Min B."/>
            <person name="Choi I.G."/>
            <person name="Park H."/>
            <person name="Plett J.M."/>
            <person name="Magnuson J."/>
            <person name="Spatafora J.W."/>
            <person name="Nagy L.G."/>
            <person name="Henrissat B."/>
            <person name="Grigoriev I.V."/>
            <person name="Yang Z.L."/>
            <person name="Xu J."/>
            <person name="Martin F.M."/>
        </authorList>
    </citation>
    <scope>NUCLEOTIDE SEQUENCE</scope>
    <source>
        <strain evidence="1">KUC20120723A-06</strain>
    </source>
</reference>
<organism evidence="1 2">
    <name type="scientific">Leucogyrophana mollusca</name>
    <dbReference type="NCBI Taxonomy" id="85980"/>
    <lineage>
        <taxon>Eukaryota</taxon>
        <taxon>Fungi</taxon>
        <taxon>Dikarya</taxon>
        <taxon>Basidiomycota</taxon>
        <taxon>Agaricomycotina</taxon>
        <taxon>Agaricomycetes</taxon>
        <taxon>Agaricomycetidae</taxon>
        <taxon>Boletales</taxon>
        <taxon>Boletales incertae sedis</taxon>
        <taxon>Leucogyrophana</taxon>
    </lineage>
</organism>
<evidence type="ECO:0000313" key="1">
    <source>
        <dbReference type="EMBL" id="KAH7917053.1"/>
    </source>
</evidence>
<dbReference type="Proteomes" id="UP000790709">
    <property type="component" value="Unassembled WGS sequence"/>
</dbReference>
<gene>
    <name evidence="1" type="ORF">BV22DRAFT_1135742</name>
</gene>
<dbReference type="EMBL" id="MU267315">
    <property type="protein sequence ID" value="KAH7917053.1"/>
    <property type="molecule type" value="Genomic_DNA"/>
</dbReference>
<proteinExistence type="predicted"/>